<evidence type="ECO:0000256" key="1">
    <source>
        <dbReference type="ARBA" id="ARBA00004141"/>
    </source>
</evidence>
<name>A0AAW1RIR8_9CHLO</name>
<keyword evidence="13" id="KW-1185">Reference proteome</keyword>
<sequence>MPSTSDGASSRLGQDSAESENTAAALSSDPARSYGASPAADSSHDGSGQLQQLLQEAKSVVPGPVGSALPGSSMQHHTHRHHARRKQLANQRMAASSTAQRLEAESRKLEGEEWVEAQGALKEMEEAEEEARELEEAEDLLEYYLQRAAGTQSEAERLLAGARDLEESIGVSLSARRFEVNRLELTLSMAGFAASIGAMVSSIFGMNLKSTLEESVLGFWGTTAAILLGCALIFWALYGYTRKRRIL</sequence>
<protein>
    <recommendedName>
        <fullName evidence="14">Magnesium transporter</fullName>
    </recommendedName>
</protein>
<dbReference type="Proteomes" id="UP001485043">
    <property type="component" value="Unassembled WGS sequence"/>
</dbReference>
<dbReference type="SUPFAM" id="SSF144083">
    <property type="entry name" value="Magnesium transport protein CorA, transmembrane region"/>
    <property type="match status" value="1"/>
</dbReference>
<dbReference type="EMBL" id="JALJOV010002159">
    <property type="protein sequence ID" value="KAK9833504.1"/>
    <property type="molecule type" value="Genomic_DNA"/>
</dbReference>
<keyword evidence="9 11" id="KW-0472">Membrane</keyword>
<evidence type="ECO:0000256" key="10">
    <source>
        <dbReference type="SAM" id="MobiDB-lite"/>
    </source>
</evidence>
<reference evidence="12 13" key="1">
    <citation type="journal article" date="2024" name="Nat. Commun.">
        <title>Phylogenomics reveals the evolutionary origins of lichenization in chlorophyte algae.</title>
        <authorList>
            <person name="Puginier C."/>
            <person name="Libourel C."/>
            <person name="Otte J."/>
            <person name="Skaloud P."/>
            <person name="Haon M."/>
            <person name="Grisel S."/>
            <person name="Petersen M."/>
            <person name="Berrin J.G."/>
            <person name="Delaux P.M."/>
            <person name="Dal Grande F."/>
            <person name="Keller J."/>
        </authorList>
    </citation>
    <scope>NUCLEOTIDE SEQUENCE [LARGE SCALE GENOMIC DNA]</scope>
    <source>
        <strain evidence="12 13">SAG 2523</strain>
    </source>
</reference>
<feature type="compositionally biased region" description="Polar residues" evidence="10">
    <location>
        <begin position="1"/>
        <end position="13"/>
    </location>
</feature>
<keyword evidence="6" id="KW-0809">Transit peptide</keyword>
<evidence type="ECO:0000256" key="7">
    <source>
        <dbReference type="ARBA" id="ARBA00022989"/>
    </source>
</evidence>
<dbReference type="InterPro" id="IPR045863">
    <property type="entry name" value="CorA_TM1_TM2"/>
</dbReference>
<dbReference type="GO" id="GO:0016020">
    <property type="term" value="C:membrane"/>
    <property type="evidence" value="ECO:0007669"/>
    <property type="project" value="UniProtKB-SubCell"/>
</dbReference>
<evidence type="ECO:0008006" key="14">
    <source>
        <dbReference type="Google" id="ProtNLM"/>
    </source>
</evidence>
<comment type="similarity">
    <text evidence="2">Belongs to the CorA metal ion transporter (MIT) (TC 1.A.35.5) family.</text>
</comment>
<dbReference type="PANTHER" id="PTHR13890">
    <property type="entry name" value="RNA SPLICING PROTEIN MRS2, MITOCHONDRIAL"/>
    <property type="match status" value="1"/>
</dbReference>
<feature type="region of interest" description="Disordered" evidence="10">
    <location>
        <begin position="1"/>
        <end position="111"/>
    </location>
</feature>
<keyword evidence="8" id="KW-0406">Ion transport</keyword>
<comment type="caution">
    <text evidence="12">The sequence shown here is derived from an EMBL/GenBank/DDBJ whole genome shotgun (WGS) entry which is preliminary data.</text>
</comment>
<evidence type="ECO:0000256" key="2">
    <source>
        <dbReference type="ARBA" id="ARBA00007535"/>
    </source>
</evidence>
<feature type="compositionally biased region" description="Basic and acidic residues" evidence="10">
    <location>
        <begin position="102"/>
        <end position="111"/>
    </location>
</feature>
<dbReference type="InterPro" id="IPR039204">
    <property type="entry name" value="MRS2-like"/>
</dbReference>
<evidence type="ECO:0000256" key="4">
    <source>
        <dbReference type="ARBA" id="ARBA00022692"/>
    </source>
</evidence>
<evidence type="ECO:0000256" key="11">
    <source>
        <dbReference type="SAM" id="Phobius"/>
    </source>
</evidence>
<keyword evidence="3" id="KW-0813">Transport</keyword>
<comment type="subcellular location">
    <subcellularLocation>
        <location evidence="1">Membrane</location>
        <topology evidence="1">Multi-pass membrane protein</topology>
    </subcellularLocation>
</comment>
<keyword evidence="7 11" id="KW-1133">Transmembrane helix</keyword>
<evidence type="ECO:0000256" key="6">
    <source>
        <dbReference type="ARBA" id="ARBA00022946"/>
    </source>
</evidence>
<feature type="transmembrane region" description="Helical" evidence="11">
    <location>
        <begin position="185"/>
        <end position="205"/>
    </location>
</feature>
<dbReference type="PANTHER" id="PTHR13890:SF0">
    <property type="entry name" value="MAGNESIUM TRANSPORTER MRS2 HOMOLOG, MITOCHONDRIAL"/>
    <property type="match status" value="1"/>
</dbReference>
<evidence type="ECO:0000313" key="13">
    <source>
        <dbReference type="Proteomes" id="UP001485043"/>
    </source>
</evidence>
<feature type="compositionally biased region" description="Polar residues" evidence="10">
    <location>
        <begin position="88"/>
        <end position="100"/>
    </location>
</feature>
<gene>
    <name evidence="12" type="ORF">WJX84_007416</name>
</gene>
<evidence type="ECO:0000256" key="8">
    <source>
        <dbReference type="ARBA" id="ARBA00023065"/>
    </source>
</evidence>
<dbReference type="GO" id="GO:0015095">
    <property type="term" value="F:magnesium ion transmembrane transporter activity"/>
    <property type="evidence" value="ECO:0007669"/>
    <property type="project" value="TreeGrafter"/>
</dbReference>
<feature type="compositionally biased region" description="Basic residues" evidence="10">
    <location>
        <begin position="76"/>
        <end position="87"/>
    </location>
</feature>
<keyword evidence="4 11" id="KW-0812">Transmembrane</keyword>
<keyword evidence="5" id="KW-0460">Magnesium</keyword>
<accession>A0AAW1RIR8</accession>
<evidence type="ECO:0000256" key="9">
    <source>
        <dbReference type="ARBA" id="ARBA00023136"/>
    </source>
</evidence>
<feature type="compositionally biased region" description="Polar residues" evidence="10">
    <location>
        <begin position="45"/>
        <end position="54"/>
    </location>
</feature>
<organism evidence="12 13">
    <name type="scientific">Apatococcus fuscideae</name>
    <dbReference type="NCBI Taxonomy" id="2026836"/>
    <lineage>
        <taxon>Eukaryota</taxon>
        <taxon>Viridiplantae</taxon>
        <taxon>Chlorophyta</taxon>
        <taxon>core chlorophytes</taxon>
        <taxon>Trebouxiophyceae</taxon>
        <taxon>Chlorellales</taxon>
        <taxon>Chlorellaceae</taxon>
        <taxon>Apatococcus</taxon>
    </lineage>
</organism>
<evidence type="ECO:0000313" key="12">
    <source>
        <dbReference type="EMBL" id="KAK9833504.1"/>
    </source>
</evidence>
<dbReference type="AlphaFoldDB" id="A0AAW1RIR8"/>
<proteinExistence type="inferred from homology"/>
<evidence type="ECO:0000256" key="3">
    <source>
        <dbReference type="ARBA" id="ARBA00022448"/>
    </source>
</evidence>
<feature type="transmembrane region" description="Helical" evidence="11">
    <location>
        <begin position="217"/>
        <end position="238"/>
    </location>
</feature>
<dbReference type="Gene3D" id="1.20.58.340">
    <property type="entry name" value="Magnesium transport protein CorA, transmembrane region"/>
    <property type="match status" value="1"/>
</dbReference>
<evidence type="ECO:0000256" key="5">
    <source>
        <dbReference type="ARBA" id="ARBA00022842"/>
    </source>
</evidence>